<organism evidence="1 2">
    <name type="scientific">Hibiscus sabdariffa</name>
    <name type="common">roselle</name>
    <dbReference type="NCBI Taxonomy" id="183260"/>
    <lineage>
        <taxon>Eukaryota</taxon>
        <taxon>Viridiplantae</taxon>
        <taxon>Streptophyta</taxon>
        <taxon>Embryophyta</taxon>
        <taxon>Tracheophyta</taxon>
        <taxon>Spermatophyta</taxon>
        <taxon>Magnoliopsida</taxon>
        <taxon>eudicotyledons</taxon>
        <taxon>Gunneridae</taxon>
        <taxon>Pentapetalae</taxon>
        <taxon>rosids</taxon>
        <taxon>malvids</taxon>
        <taxon>Malvales</taxon>
        <taxon>Malvaceae</taxon>
        <taxon>Malvoideae</taxon>
        <taxon>Hibiscus</taxon>
    </lineage>
</organism>
<evidence type="ECO:0000313" key="2">
    <source>
        <dbReference type="Proteomes" id="UP001472677"/>
    </source>
</evidence>
<protein>
    <submittedName>
        <fullName evidence="1">Uncharacterized protein</fullName>
    </submittedName>
</protein>
<dbReference type="Proteomes" id="UP001472677">
    <property type="component" value="Unassembled WGS sequence"/>
</dbReference>
<reference evidence="1 2" key="1">
    <citation type="journal article" date="2024" name="G3 (Bethesda)">
        <title>Genome assembly of Hibiscus sabdariffa L. provides insights into metabolisms of medicinal natural products.</title>
        <authorList>
            <person name="Kim T."/>
        </authorList>
    </citation>
    <scope>NUCLEOTIDE SEQUENCE [LARGE SCALE GENOMIC DNA]</scope>
    <source>
        <strain evidence="1">TK-2024</strain>
        <tissue evidence="1">Old leaves</tissue>
    </source>
</reference>
<gene>
    <name evidence="1" type="ORF">V6N12_033627</name>
</gene>
<sequence length="227" mass="23326">MAPENNASGSAADDAFLPVISDESSEQAFSNKRLVGAETSATIWDAVTGSSLSSEDLSSFLSSSIRVLAPSVSRGADRVAALGVNECVSPGDHSSPACTVAPGSDTVHEDDVVSVPAEATSIMNECVIPGGQSSPVCTMVPEVDSLPAEAVMPAINTEVPQVVVSSSDAERVSGVCVDESRVDVSLGPSLGSGCDRQPRMQGFAYLKFVITASRVVSLLWSTAVYQG</sequence>
<accession>A0ABR2BW55</accession>
<proteinExistence type="predicted"/>
<keyword evidence="2" id="KW-1185">Reference proteome</keyword>
<name>A0ABR2BW55_9ROSI</name>
<dbReference type="EMBL" id="JBBPBM010000079">
    <property type="protein sequence ID" value="KAK8511351.1"/>
    <property type="molecule type" value="Genomic_DNA"/>
</dbReference>
<evidence type="ECO:0000313" key="1">
    <source>
        <dbReference type="EMBL" id="KAK8511351.1"/>
    </source>
</evidence>
<comment type="caution">
    <text evidence="1">The sequence shown here is derived from an EMBL/GenBank/DDBJ whole genome shotgun (WGS) entry which is preliminary data.</text>
</comment>